<evidence type="ECO:0000313" key="1">
    <source>
        <dbReference type="EMBL" id="RAP70793.1"/>
    </source>
</evidence>
<proteinExistence type="predicted"/>
<dbReference type="EMBL" id="LJAM02000261">
    <property type="protein sequence ID" value="RAP70793.1"/>
    <property type="molecule type" value="Genomic_DNA"/>
</dbReference>
<dbReference type="Proteomes" id="UP000244334">
    <property type="component" value="Unassembled WGS sequence"/>
</dbReference>
<gene>
    <name evidence="1" type="ORF">ACZ87_02402</name>
</gene>
<reference evidence="1" key="1">
    <citation type="submission" date="2018-04" db="EMBL/GenBank/DDBJ databases">
        <title>Genomes of the Obligate Erwinia dacicola and Facultative Enterobacter sp. OLF Endosymbionts of the Olive Fruit fly, Bactrocera oleae.</title>
        <authorList>
            <person name="Estes A.M."/>
            <person name="Hearn D.J."/>
            <person name="Agarwal S."/>
            <person name="Pierson E.A."/>
            <person name="Dunning-Hotopp J.C."/>
        </authorList>
    </citation>
    <scope>NUCLEOTIDE SEQUENCE [LARGE SCALE GENOMIC DNA]</scope>
    <source>
        <strain evidence="1">Oroville</strain>
    </source>
</reference>
<evidence type="ECO:0000313" key="2">
    <source>
        <dbReference type="Proteomes" id="UP000244334"/>
    </source>
</evidence>
<sequence>MTKSKAFAMFDLYTVWQTMLPVGSFNNLKAWRIECDIH</sequence>
<protein>
    <submittedName>
        <fullName evidence="1">Uncharacterized protein</fullName>
    </submittedName>
</protein>
<keyword evidence="2" id="KW-1185">Reference proteome</keyword>
<organism evidence="1 2">
    <name type="scientific">Candidatus Erwinia dacicola</name>
    <dbReference type="NCBI Taxonomy" id="252393"/>
    <lineage>
        <taxon>Bacteria</taxon>
        <taxon>Pseudomonadati</taxon>
        <taxon>Pseudomonadota</taxon>
        <taxon>Gammaproteobacteria</taxon>
        <taxon>Enterobacterales</taxon>
        <taxon>Erwiniaceae</taxon>
        <taxon>Erwinia</taxon>
    </lineage>
</organism>
<name>A0A328TMV0_9GAMM</name>
<accession>A0A328TMV0</accession>
<dbReference type="AlphaFoldDB" id="A0A328TMV0"/>
<comment type="caution">
    <text evidence="1">The sequence shown here is derived from an EMBL/GenBank/DDBJ whole genome shotgun (WGS) entry which is preliminary data.</text>
</comment>